<dbReference type="InterPro" id="IPR013094">
    <property type="entry name" value="AB_hydrolase_3"/>
</dbReference>
<dbReference type="Pfam" id="PF18558">
    <property type="entry name" value="HTH_51"/>
    <property type="match status" value="1"/>
</dbReference>
<dbReference type="GO" id="GO:0032259">
    <property type="term" value="P:methylation"/>
    <property type="evidence" value="ECO:0007669"/>
    <property type="project" value="UniProtKB-KW"/>
</dbReference>
<dbReference type="Gene3D" id="1.10.1200.10">
    <property type="entry name" value="ACP-like"/>
    <property type="match status" value="1"/>
</dbReference>
<dbReference type="InterPro" id="IPR032821">
    <property type="entry name" value="PKS_assoc"/>
</dbReference>
<comment type="caution">
    <text evidence="12">The sequence shown here is derived from an EMBL/GenBank/DDBJ whole genome shotgun (WGS) entry which is preliminary data.</text>
</comment>
<dbReference type="GO" id="GO:0004315">
    <property type="term" value="F:3-oxoacyl-[acyl-carrier-protein] synthase activity"/>
    <property type="evidence" value="ECO:0007669"/>
    <property type="project" value="InterPro"/>
</dbReference>
<dbReference type="InterPro" id="IPR001227">
    <property type="entry name" value="Ac_transferase_dom_sf"/>
</dbReference>
<sequence length="2507" mass="276312">MGDTLPSLLLFGPQTEFPSPQVLDQVRTELTSNKFLSTLVEAVNDLPRFWQELTRFDPDLQSVPGIKYLGLLGHWVREGRPFSLDETHLPNHFVLPVTILLQITQYTQYLNRVGADGHRKVLEGVKVGGIQGFCVGFLSAIAVASSSREEDLGTVFASAVRLAVCIGAYVDRDGAYSSQPTEYKAVAIRWKEGNARSKDDVLNLIKSISTATSVTVTAKASDIESLIYNARENDMRTSPVHVQGRFHTADYRLVAEKLIKFEPLFKDSHFGDASTLLVPVRDTVAGEQLEKGSLSRFALQNTLLNVADWYKTLSRSLQDINGLNQTIAIAGNGYFIPKSLFRDSGAQLMNLGSTELSGTNLVTSSPSNHENINGIANGIADIHDVESHEDLSKYPSHSIAIVGMAGRFPGADSVDELWKLIIEERTTVEPAPVERLHLPQTGDHENTKWWGNFLNNPDAFDHKFFKKSSREAVAWDPQQRILLEVIYEALESAGYFGPSAGSEPLDYGCYIGAVMNNYYDNLSCHAGTAYATVGTSRCYLSGCMSHYFGWTGPSLTIDTACSSSLVAINTACRAIWSGECSRAIAGGTNVISSPYDYQNLSAAGFLSPSGQCKPFDADADGYCRGEAVAVVVLKPLKDAIDAKDDILGVVVGSAANQNHNFSHITAPYSGSQVELYQKVMELGNVQPESVTYVEAHGTGTGVGDPIEVRSIRDAFGGPTRDSVLHFGSIKGNIGHTEATAGVAGLIKVLLMMRHRKITAQASFKSLNPKLPAFDQHQMSISRKEIPWEASSLIACVNSYGAAGSNSAVIVRQMSDLMSNDDPASFSKYPIFISAGSSNGLSRYCQKLLSWLDDSESVYRRENILGSLSFSLADRGNHSLPFALSTAVNSISDLEAKLQAAAGGSGITPTEASNPVVLVFGGQESEYIGLSREIYDSAKIFRKHLDSIDEWVISSGLESLYPSIFETRPLRNLVTLHTSLFAVQYASAKAWIECGLKISAVVGHSFGQLTALCVSGALSLFDALALVSGRASLMQQHWGSEAGSMLFITADRKTVEEIIQTLEAKEESFYAEIACYNGPKSHVVVGSAHSIQLLQSHVASSPYLRDSIRTKRLNVTNGFHSQFTEPMLSHLESLAQQLQWRDTQIQLETTDEHETKAQPEFSIVSKHTRQPVFFQQAVERLTSQFSKCTWIEAGRGSSVMQLVKGSVGDPRGHSFYSPQLTSANAQDSLADITVDLWRKGYSTQYWPFHRIQKQDFSYLSLPPIQFEKTRHWLGFTGRGSVANDETVKQKENATDPPTLLKFVDFQDASKMEAVFQIDPRADRFQTMLGGHVMAGQTLAPASLYYEVVSRAALFLENDVEAFSYVPTVDDLFMASPIGSSTGKKITLLLSKLDTASPSWSFRITTQDTDIQGAEPFEHSTGKVYLKKRDDKQSTRDFERFETLTGHRRYQNVMNHPDAEKMQGKHVYRAFNTVVYYGKPFQGIKSVSCVGLEAAGIVRITPPADDPKDQRLCDTPMTDSFMQFAGFLVNYFNNPSMDDVFVCNKIEHIEIGGGFDPDAGEWLVYSTMSEGGETDATADAYIFDSRTKKMVMAAFGFQFSKMSQNLLARVLKSVNKSKSTKNIETADDRKETEAYTHSTEQSTSTPSARKLVGKRHELFQIISNVTDVPVDDLKDDSTLDDLGVDSLMATEVLNDIRAAMGVTIDLSSFLFFPNLKAIVAHVDEKLGLGGEEAEDDENDDSDSARASSSDTQSTPVTRVTTPGIGGLEGERPKEMKPTDKPTIISAYDSFEATRLRYDHLAETTQAVGFWEKAYPHQARLVLAYVVEAFADLGCDVRNIPNGGQVPQISALSKHSQLVRQLYRVLEDGKLIKESAGAFTRTKVPVDPESAESIYNQTKDLFPQHASVNKLVRAVGSEMAACLRGDKEGIQVVFGNRENKKTLEEMYEFWPLLRTPTLVLGSFLLKAFTNSTGTGKFRILEIGAGTGGTTRYLLSVLRAAGIDFEYIFTDLSSSLVTAASKQFKGMNDISFDVLDIEQPPKPDFEGAFHCIIATNCIHATRNLEVSLKHIRKMLRDDGFLSLIEITKNMYWLDIVVGLFEGWWLFEDGRQHALIDEKNWERRMKAAGFGEVSWSEGVTPESKTVRVISAFPTQVKPVVVGKSVKASIETVVYKTIGSQKIHADIYCPIIDDEAPIQKKKIPIALMIHGGSHMLFSRKDIRPAQTRLLLNKGFLPVSLDYRLCPEVPLAEGAMTDVCDALEWARNQLPHLNLPQLGVEIDGEKVVVVGWSSGGQLAMSLAWTAPQRGLPPPAAILAFYAPTDYEDPWWQNPIYPNGAPYKGLQYDVLEGVEDEAITNYEMVGAWEEPIADPRSQDDARCRIVFHINWKAQTLPVIMNGLPSRKTAAEKHPDVEDWSKLPQPSVETIKAHSPRAHIDLGDYNVPTFFVHGTSDDLIPWQQSNTTYQAMLERGIKTGLVLLEGAPHICDLSSDPESDGWKATVRAYDFICSSV</sequence>
<dbReference type="Gene3D" id="3.10.129.110">
    <property type="entry name" value="Polyketide synthase dehydratase"/>
    <property type="match status" value="1"/>
</dbReference>
<dbReference type="InterPro" id="IPR036736">
    <property type="entry name" value="ACP-like_sf"/>
</dbReference>
<dbReference type="Gene3D" id="3.40.47.10">
    <property type="match status" value="1"/>
</dbReference>
<dbReference type="InterPro" id="IPR032088">
    <property type="entry name" value="SAT"/>
</dbReference>
<feature type="compositionally biased region" description="Polar residues" evidence="8">
    <location>
        <begin position="1749"/>
        <end position="1758"/>
    </location>
</feature>
<dbReference type="SUPFAM" id="SSF55048">
    <property type="entry name" value="Probable ACP-binding domain of malonyl-CoA ACP transacylase"/>
    <property type="match status" value="1"/>
</dbReference>
<name>A0AA35QC55_9HYPO</name>
<organism evidence="12 13">
    <name type="scientific">Clonostachys chloroleuca</name>
    <dbReference type="NCBI Taxonomy" id="1926264"/>
    <lineage>
        <taxon>Eukaryota</taxon>
        <taxon>Fungi</taxon>
        <taxon>Dikarya</taxon>
        <taxon>Ascomycota</taxon>
        <taxon>Pezizomycotina</taxon>
        <taxon>Sordariomycetes</taxon>
        <taxon>Hypocreomycetidae</taxon>
        <taxon>Hypocreales</taxon>
        <taxon>Bionectriaceae</taxon>
        <taxon>Clonostachys</taxon>
    </lineage>
</organism>
<evidence type="ECO:0000259" key="10">
    <source>
        <dbReference type="PROSITE" id="PS52004"/>
    </source>
</evidence>
<dbReference type="Pfam" id="PF00550">
    <property type="entry name" value="PP-binding"/>
    <property type="match status" value="1"/>
</dbReference>
<dbReference type="InterPro" id="IPR041068">
    <property type="entry name" value="HTH_51"/>
</dbReference>
<feature type="compositionally biased region" description="Basic and acidic residues" evidence="8">
    <location>
        <begin position="1766"/>
        <end position="1777"/>
    </location>
</feature>
<feature type="active site" description="Proton acceptor; for dehydratase activity" evidence="7">
    <location>
        <position position="1330"/>
    </location>
</feature>
<keyword evidence="4" id="KW-0489">Methyltransferase</keyword>
<feature type="compositionally biased region" description="Basic and acidic residues" evidence="8">
    <location>
        <begin position="1622"/>
        <end position="1632"/>
    </location>
</feature>
<protein>
    <submittedName>
        <fullName evidence="12">Uncharacterized protein</fullName>
    </submittedName>
</protein>
<dbReference type="SMART" id="SM00827">
    <property type="entry name" value="PKS_AT"/>
    <property type="match status" value="1"/>
</dbReference>
<dbReference type="Pfam" id="PF08242">
    <property type="entry name" value="Methyltransf_12"/>
    <property type="match status" value="1"/>
</dbReference>
<dbReference type="GO" id="GO:0031177">
    <property type="term" value="F:phosphopantetheine binding"/>
    <property type="evidence" value="ECO:0007669"/>
    <property type="project" value="InterPro"/>
</dbReference>
<dbReference type="GO" id="GO:0008168">
    <property type="term" value="F:methyltransferase activity"/>
    <property type="evidence" value="ECO:0007669"/>
    <property type="project" value="UniProtKB-KW"/>
</dbReference>
<evidence type="ECO:0000259" key="9">
    <source>
        <dbReference type="PROSITE" id="PS50075"/>
    </source>
</evidence>
<dbReference type="GO" id="GO:0044550">
    <property type="term" value="P:secondary metabolite biosynthetic process"/>
    <property type="evidence" value="ECO:0007669"/>
    <property type="project" value="TreeGrafter"/>
</dbReference>
<keyword evidence="5" id="KW-0808">Transferase</keyword>
<dbReference type="SUPFAM" id="SSF53901">
    <property type="entry name" value="Thiolase-like"/>
    <property type="match status" value="1"/>
</dbReference>
<evidence type="ECO:0000256" key="1">
    <source>
        <dbReference type="ARBA" id="ARBA00005179"/>
    </source>
</evidence>
<dbReference type="GO" id="GO:0006633">
    <property type="term" value="P:fatty acid biosynthetic process"/>
    <property type="evidence" value="ECO:0007669"/>
    <property type="project" value="InterPro"/>
</dbReference>
<dbReference type="CDD" id="cd02440">
    <property type="entry name" value="AdoMet_MTases"/>
    <property type="match status" value="1"/>
</dbReference>
<dbReference type="Pfam" id="PF02801">
    <property type="entry name" value="Ketoacyl-synt_C"/>
    <property type="match status" value="1"/>
</dbReference>
<keyword evidence="6" id="KW-0511">Multifunctional enzyme</keyword>
<dbReference type="EMBL" id="CABFNP030001316">
    <property type="protein sequence ID" value="CAI6099294.1"/>
    <property type="molecule type" value="Genomic_DNA"/>
</dbReference>
<dbReference type="InterPro" id="IPR029063">
    <property type="entry name" value="SAM-dependent_MTases_sf"/>
</dbReference>
<evidence type="ECO:0000256" key="6">
    <source>
        <dbReference type="ARBA" id="ARBA00023268"/>
    </source>
</evidence>
<dbReference type="PROSITE" id="PS50075">
    <property type="entry name" value="CARRIER"/>
    <property type="match status" value="1"/>
</dbReference>
<dbReference type="GO" id="GO:0004312">
    <property type="term" value="F:fatty acid synthase activity"/>
    <property type="evidence" value="ECO:0007669"/>
    <property type="project" value="TreeGrafter"/>
</dbReference>
<dbReference type="PROSITE" id="PS52004">
    <property type="entry name" value="KS3_2"/>
    <property type="match status" value="1"/>
</dbReference>
<dbReference type="InterPro" id="IPR014043">
    <property type="entry name" value="Acyl_transferase_dom"/>
</dbReference>
<dbReference type="InterPro" id="IPR013217">
    <property type="entry name" value="Methyltransf_12"/>
</dbReference>
<dbReference type="PROSITE" id="PS52019">
    <property type="entry name" value="PKS_MFAS_DH"/>
    <property type="match status" value="1"/>
</dbReference>
<dbReference type="Gene3D" id="3.40.50.150">
    <property type="entry name" value="Vaccinia Virus protein VP39"/>
    <property type="match status" value="1"/>
</dbReference>
<feature type="region of interest" description="Disordered" evidence="8">
    <location>
        <begin position="1618"/>
        <end position="1645"/>
    </location>
</feature>
<dbReference type="InterPro" id="IPR016039">
    <property type="entry name" value="Thiolase-like"/>
</dbReference>
<dbReference type="GO" id="GO:0016787">
    <property type="term" value="F:hydrolase activity"/>
    <property type="evidence" value="ECO:0007669"/>
    <property type="project" value="InterPro"/>
</dbReference>
<dbReference type="SMART" id="SM00825">
    <property type="entry name" value="PKS_KS"/>
    <property type="match status" value="1"/>
</dbReference>
<dbReference type="SUPFAM" id="SSF53335">
    <property type="entry name" value="S-adenosyl-L-methionine-dependent methyltransferases"/>
    <property type="match status" value="1"/>
</dbReference>
<feature type="region of interest" description="C-terminal hotdog fold" evidence="7">
    <location>
        <begin position="1457"/>
        <end position="1606"/>
    </location>
</feature>
<dbReference type="Gene3D" id="3.30.70.3290">
    <property type="match status" value="1"/>
</dbReference>
<feature type="domain" description="Carrier" evidence="9">
    <location>
        <begin position="1647"/>
        <end position="1724"/>
    </location>
</feature>
<dbReference type="Proteomes" id="UP001160390">
    <property type="component" value="Unassembled WGS sequence"/>
</dbReference>
<dbReference type="PROSITE" id="PS00012">
    <property type="entry name" value="PHOSPHOPANTETHEINE"/>
    <property type="match status" value="1"/>
</dbReference>
<dbReference type="InterPro" id="IPR009081">
    <property type="entry name" value="PP-bd_ACP"/>
</dbReference>
<dbReference type="PROSITE" id="PS00606">
    <property type="entry name" value="KS3_1"/>
    <property type="match status" value="1"/>
</dbReference>
<feature type="region of interest" description="N-terminal hotdog fold" evidence="7">
    <location>
        <begin position="1295"/>
        <end position="1429"/>
    </location>
</feature>
<dbReference type="Pfam" id="PF00109">
    <property type="entry name" value="ketoacyl-synt"/>
    <property type="match status" value="1"/>
</dbReference>
<dbReference type="InterPro" id="IPR050091">
    <property type="entry name" value="PKS_NRPS_Biosynth_Enz"/>
</dbReference>
<dbReference type="InterPro" id="IPR018201">
    <property type="entry name" value="Ketoacyl_synth_AS"/>
</dbReference>
<dbReference type="InterPro" id="IPR049900">
    <property type="entry name" value="PKS_mFAS_DH"/>
</dbReference>
<proteinExistence type="predicted"/>
<reference evidence="12" key="1">
    <citation type="submission" date="2023-01" db="EMBL/GenBank/DDBJ databases">
        <authorList>
            <person name="Piombo E."/>
        </authorList>
    </citation>
    <scope>NUCLEOTIDE SEQUENCE</scope>
</reference>
<evidence type="ECO:0000256" key="4">
    <source>
        <dbReference type="ARBA" id="ARBA00022603"/>
    </source>
</evidence>
<dbReference type="SUPFAM" id="SSF47336">
    <property type="entry name" value="ACP-like"/>
    <property type="match status" value="1"/>
</dbReference>
<dbReference type="Pfam" id="PF14765">
    <property type="entry name" value="PS-DH"/>
    <property type="match status" value="1"/>
</dbReference>
<evidence type="ECO:0000313" key="13">
    <source>
        <dbReference type="Proteomes" id="UP001160390"/>
    </source>
</evidence>
<dbReference type="Gene3D" id="3.40.366.10">
    <property type="entry name" value="Malonyl-Coenzyme A Acyl Carrier Protein, domain 2"/>
    <property type="match status" value="2"/>
</dbReference>
<dbReference type="Pfam" id="PF16073">
    <property type="entry name" value="SAT"/>
    <property type="match status" value="1"/>
</dbReference>
<feature type="domain" description="PKS/mFAS DH" evidence="11">
    <location>
        <begin position="1295"/>
        <end position="1606"/>
    </location>
</feature>
<dbReference type="SUPFAM" id="SSF53474">
    <property type="entry name" value="alpha/beta-Hydrolases"/>
    <property type="match status" value="1"/>
</dbReference>
<dbReference type="SMART" id="SM00823">
    <property type="entry name" value="PKS_PP"/>
    <property type="match status" value="1"/>
</dbReference>
<evidence type="ECO:0000256" key="2">
    <source>
        <dbReference type="ARBA" id="ARBA00022450"/>
    </source>
</evidence>
<dbReference type="InterPro" id="IPR029058">
    <property type="entry name" value="AB_hydrolase_fold"/>
</dbReference>
<dbReference type="InterPro" id="IPR016036">
    <property type="entry name" value="Malonyl_transacylase_ACP-bd"/>
</dbReference>
<dbReference type="SUPFAM" id="SSF52151">
    <property type="entry name" value="FabD/lysophospholipase-like"/>
    <property type="match status" value="1"/>
</dbReference>
<dbReference type="CDD" id="cd00833">
    <property type="entry name" value="PKS"/>
    <property type="match status" value="1"/>
</dbReference>
<keyword evidence="2" id="KW-0596">Phosphopantetheine</keyword>
<evidence type="ECO:0000256" key="8">
    <source>
        <dbReference type="SAM" id="MobiDB-lite"/>
    </source>
</evidence>
<keyword evidence="3" id="KW-0597">Phosphoprotein</keyword>
<dbReference type="InterPro" id="IPR016035">
    <property type="entry name" value="Acyl_Trfase/lysoPLipase"/>
</dbReference>
<dbReference type="PANTHER" id="PTHR43775">
    <property type="entry name" value="FATTY ACID SYNTHASE"/>
    <property type="match status" value="1"/>
</dbReference>
<dbReference type="InterPro" id="IPR020806">
    <property type="entry name" value="PKS_PP-bd"/>
</dbReference>
<evidence type="ECO:0000256" key="3">
    <source>
        <dbReference type="ARBA" id="ARBA00022553"/>
    </source>
</evidence>
<accession>A0AA35QC55</accession>
<gene>
    <name evidence="12" type="ORF">CCHLO57077_00009590</name>
</gene>
<dbReference type="InterPro" id="IPR014030">
    <property type="entry name" value="Ketoacyl_synth_N"/>
</dbReference>
<dbReference type="Gene3D" id="3.40.50.1820">
    <property type="entry name" value="alpha/beta hydrolase"/>
    <property type="match status" value="1"/>
</dbReference>
<dbReference type="PANTHER" id="PTHR43775:SF21">
    <property type="entry name" value="NON-REDUCING POLYKETIDE SYNTHASE AUSA-RELATED"/>
    <property type="match status" value="1"/>
</dbReference>
<feature type="region of interest" description="Disordered" evidence="8">
    <location>
        <begin position="1728"/>
        <end position="1778"/>
    </location>
</feature>
<evidence type="ECO:0000256" key="5">
    <source>
        <dbReference type="ARBA" id="ARBA00022679"/>
    </source>
</evidence>
<dbReference type="InterPro" id="IPR049551">
    <property type="entry name" value="PKS_DH_C"/>
</dbReference>
<dbReference type="InterPro" id="IPR020841">
    <property type="entry name" value="PKS_Beta-ketoAc_synthase_dom"/>
</dbReference>
<evidence type="ECO:0000259" key="11">
    <source>
        <dbReference type="PROSITE" id="PS52019"/>
    </source>
</evidence>
<feature type="active site" description="Proton donor; for dehydratase activity" evidence="7">
    <location>
        <position position="1517"/>
    </location>
</feature>
<dbReference type="Pfam" id="PF07859">
    <property type="entry name" value="Abhydrolase_3"/>
    <property type="match status" value="1"/>
</dbReference>
<evidence type="ECO:0000256" key="7">
    <source>
        <dbReference type="PROSITE-ProRule" id="PRU01363"/>
    </source>
</evidence>
<keyword evidence="13" id="KW-1185">Reference proteome</keyword>
<comment type="pathway">
    <text evidence="1">Secondary metabolite biosynthesis.</text>
</comment>
<dbReference type="Pfam" id="PF16197">
    <property type="entry name" value="KAsynt_C_assoc"/>
    <property type="match status" value="1"/>
</dbReference>
<dbReference type="Pfam" id="PF00698">
    <property type="entry name" value="Acyl_transf_1"/>
    <property type="match status" value="1"/>
</dbReference>
<feature type="domain" description="Ketosynthase family 3 (KS3)" evidence="10">
    <location>
        <begin position="396"/>
        <end position="812"/>
    </location>
</feature>
<feature type="compositionally biased region" description="Polar residues" evidence="8">
    <location>
        <begin position="1633"/>
        <end position="1645"/>
    </location>
</feature>
<feature type="compositionally biased region" description="Acidic residues" evidence="8">
    <location>
        <begin position="1729"/>
        <end position="1739"/>
    </location>
</feature>
<evidence type="ECO:0000313" key="12">
    <source>
        <dbReference type="EMBL" id="CAI6099294.1"/>
    </source>
</evidence>
<dbReference type="InterPro" id="IPR042104">
    <property type="entry name" value="PKS_dehydratase_sf"/>
</dbReference>
<dbReference type="InterPro" id="IPR006162">
    <property type="entry name" value="Ppantetheine_attach_site"/>
</dbReference>
<dbReference type="InterPro" id="IPR014031">
    <property type="entry name" value="Ketoacyl_synth_C"/>
</dbReference>